<sequence length="73" mass="8382">MGEENPRLVVRIDTKNPIELRDFVGAFIGIGNQFEVQYAREHGVSKGTARFFVHEVREGSIIAELVPYFFRRA</sequence>
<dbReference type="AlphaFoldDB" id="A0A074MDE3"/>
<proteinExistence type="predicted"/>
<dbReference type="EMBL" id="JMIW01000002">
    <property type="protein sequence ID" value="KEO90770.1"/>
    <property type="molecule type" value="Genomic_DNA"/>
</dbReference>
<name>A0A074MDE3_ERYLO</name>
<reference evidence="1 2" key="1">
    <citation type="submission" date="2014-04" db="EMBL/GenBank/DDBJ databases">
        <title>A comprehensive comparison of genomes of Erythrobacter spp. strains.</title>
        <authorList>
            <person name="Zheng Q."/>
        </authorList>
    </citation>
    <scope>NUCLEOTIDE SEQUENCE [LARGE SCALE GENOMIC DNA]</scope>
    <source>
        <strain evidence="1 2">DSM 6997</strain>
    </source>
</reference>
<dbReference type="STRING" id="1044.EH31_06955"/>
<dbReference type="Proteomes" id="UP000027647">
    <property type="component" value="Unassembled WGS sequence"/>
</dbReference>
<protein>
    <submittedName>
        <fullName evidence="1">Uncharacterized protein</fullName>
    </submittedName>
</protein>
<evidence type="ECO:0000313" key="1">
    <source>
        <dbReference type="EMBL" id="KEO90770.1"/>
    </source>
</evidence>
<gene>
    <name evidence="1" type="ORF">EH31_06955</name>
</gene>
<keyword evidence="2" id="KW-1185">Reference proteome</keyword>
<organism evidence="1 2">
    <name type="scientific">Erythrobacter longus</name>
    <dbReference type="NCBI Taxonomy" id="1044"/>
    <lineage>
        <taxon>Bacteria</taxon>
        <taxon>Pseudomonadati</taxon>
        <taxon>Pseudomonadota</taxon>
        <taxon>Alphaproteobacteria</taxon>
        <taxon>Sphingomonadales</taxon>
        <taxon>Erythrobacteraceae</taxon>
        <taxon>Erythrobacter/Porphyrobacter group</taxon>
        <taxon>Erythrobacter</taxon>
    </lineage>
</organism>
<comment type="caution">
    <text evidence="1">The sequence shown here is derived from an EMBL/GenBank/DDBJ whole genome shotgun (WGS) entry which is preliminary data.</text>
</comment>
<accession>A0A074MDE3</accession>
<evidence type="ECO:0000313" key="2">
    <source>
        <dbReference type="Proteomes" id="UP000027647"/>
    </source>
</evidence>